<sequence length="158" mass="18500">MFRIFERHDLEKWHRLVSEYFTALHGEFDLFGYDWLGRCFAIDREEGENSGLVVLLEVGTLDIYYIEKDIISFLNDEIPNNSDACLDAGRYQEWLEVQPPVRIRECAGYRIPLFLGGEDSLENMEISDMEVYWDMTSQLWEAVKDLPEGTKIGNVTFE</sequence>
<dbReference type="Pfam" id="PF08906">
    <property type="entry name" value="T6SS_Tdi1_C"/>
    <property type="match status" value="1"/>
</dbReference>
<protein>
    <submittedName>
        <fullName evidence="2">T6SS immunity protein Tdi1 domain-containing protein</fullName>
    </submittedName>
</protein>
<dbReference type="EMBL" id="JAYMFF010000002">
    <property type="protein sequence ID" value="MEC4175293.1"/>
    <property type="molecule type" value="Genomic_DNA"/>
</dbReference>
<evidence type="ECO:0000313" key="3">
    <source>
        <dbReference type="Proteomes" id="UP001349994"/>
    </source>
</evidence>
<evidence type="ECO:0000313" key="2">
    <source>
        <dbReference type="EMBL" id="MEC4175293.1"/>
    </source>
</evidence>
<comment type="caution">
    <text evidence="2">The sequence shown here is derived from an EMBL/GenBank/DDBJ whole genome shotgun (WGS) entry which is preliminary data.</text>
</comment>
<dbReference type="InterPro" id="IPR015002">
    <property type="entry name" value="T6SS_Tdi1_C"/>
</dbReference>
<organism evidence="2 3">
    <name type="scientific">Adlercreutzia wanghongyangiae</name>
    <dbReference type="NCBI Taxonomy" id="3111451"/>
    <lineage>
        <taxon>Bacteria</taxon>
        <taxon>Bacillati</taxon>
        <taxon>Actinomycetota</taxon>
        <taxon>Coriobacteriia</taxon>
        <taxon>Eggerthellales</taxon>
        <taxon>Eggerthellaceae</taxon>
        <taxon>Adlercreutzia</taxon>
    </lineage>
</organism>
<feature type="domain" description="T6SS immunity protein Tdi1 C-terminal" evidence="1">
    <location>
        <begin position="104"/>
        <end position="139"/>
    </location>
</feature>
<name>A0ABU6IFS6_9ACTN</name>
<dbReference type="Proteomes" id="UP001349994">
    <property type="component" value="Unassembled WGS sequence"/>
</dbReference>
<keyword evidence="3" id="KW-1185">Reference proteome</keyword>
<proteinExistence type="predicted"/>
<gene>
    <name evidence="2" type="ORF">VIN30_02380</name>
</gene>
<dbReference type="RefSeq" id="WP_338208972.1">
    <property type="nucleotide sequence ID" value="NZ_JAYMFF010000002.1"/>
</dbReference>
<reference evidence="2 3" key="1">
    <citation type="submission" date="2024-01" db="EMBL/GenBank/DDBJ databases">
        <title>novel species in genus Adlercreutzia.</title>
        <authorList>
            <person name="Liu X."/>
        </authorList>
    </citation>
    <scope>NUCLEOTIDE SEQUENCE [LARGE SCALE GENOMIC DNA]</scope>
    <source>
        <strain evidence="2 3">R7</strain>
    </source>
</reference>
<accession>A0ABU6IFS6</accession>
<evidence type="ECO:0000259" key="1">
    <source>
        <dbReference type="Pfam" id="PF08906"/>
    </source>
</evidence>